<feature type="domain" description="ABC3 transporter permease C-terminal" evidence="8">
    <location>
        <begin position="101"/>
        <end position="220"/>
    </location>
</feature>
<accession>A0A8G2C3C3</accession>
<comment type="subcellular location">
    <subcellularLocation>
        <location evidence="1">Cell membrane</location>
        <topology evidence="1">Multi-pass membrane protein</topology>
    </subcellularLocation>
</comment>
<keyword evidence="2" id="KW-1003">Cell membrane</keyword>
<dbReference type="AlphaFoldDB" id="A0A8G2C3C3"/>
<sequence length="228" mass="23928">MTETAGRPKGAAISRQIVLPWSKSLAMAVNSLRIRFFRSLVTTFSLVLAIAFLGFTLSGSAIARELLRLHGEAAVPLLTAAGYAVDGTGQGIATGPKELWLIALSLLVCTVGIVNAQLMSVTERFREIGIMKCLGALDRIILRLFLLEALIVGLAGSGAGALLGLTAAFGSSLVHYSALDYSGMSLLPLLAEAGKAWGTGVVLSLLGVLYPAILAAKLQPIIVMREEH</sequence>
<evidence type="ECO:0000256" key="7">
    <source>
        <dbReference type="SAM" id="Phobius"/>
    </source>
</evidence>
<dbReference type="GO" id="GO:0022857">
    <property type="term" value="F:transmembrane transporter activity"/>
    <property type="evidence" value="ECO:0007669"/>
    <property type="project" value="TreeGrafter"/>
</dbReference>
<keyword evidence="3 7" id="KW-0812">Transmembrane</keyword>
<comment type="similarity">
    <text evidence="6">Belongs to the ABC-4 integral membrane protein family.</text>
</comment>
<dbReference type="GO" id="GO:0005886">
    <property type="term" value="C:plasma membrane"/>
    <property type="evidence" value="ECO:0007669"/>
    <property type="project" value="UniProtKB-SubCell"/>
</dbReference>
<dbReference type="Proteomes" id="UP000199581">
    <property type="component" value="Unassembled WGS sequence"/>
</dbReference>
<evidence type="ECO:0000256" key="3">
    <source>
        <dbReference type="ARBA" id="ARBA00022692"/>
    </source>
</evidence>
<dbReference type="InterPro" id="IPR050250">
    <property type="entry name" value="Macrolide_Exporter_MacB"/>
</dbReference>
<protein>
    <submittedName>
        <fullName evidence="9">FtsX-like permease family protein</fullName>
    </submittedName>
</protein>
<feature type="transmembrane region" description="Helical" evidence="7">
    <location>
        <begin position="99"/>
        <end position="119"/>
    </location>
</feature>
<keyword evidence="10" id="KW-1185">Reference proteome</keyword>
<comment type="caution">
    <text evidence="9">The sequence shown here is derived from an EMBL/GenBank/DDBJ whole genome shotgun (WGS) entry which is preliminary data.</text>
</comment>
<evidence type="ECO:0000256" key="4">
    <source>
        <dbReference type="ARBA" id="ARBA00022989"/>
    </source>
</evidence>
<dbReference type="OrthoDB" id="9780560at2"/>
<feature type="transmembrane region" description="Helical" evidence="7">
    <location>
        <begin position="196"/>
        <end position="216"/>
    </location>
</feature>
<name>A0A8G2C3C3_DESNO</name>
<keyword evidence="4 7" id="KW-1133">Transmembrane helix</keyword>
<dbReference type="InterPro" id="IPR003838">
    <property type="entry name" value="ABC3_permease_C"/>
</dbReference>
<gene>
    <name evidence="9" type="ORF">SAMN05421830_106171</name>
</gene>
<feature type="transmembrane region" description="Helical" evidence="7">
    <location>
        <begin position="140"/>
        <end position="169"/>
    </location>
</feature>
<evidence type="ECO:0000256" key="1">
    <source>
        <dbReference type="ARBA" id="ARBA00004651"/>
    </source>
</evidence>
<evidence type="ECO:0000313" key="10">
    <source>
        <dbReference type="Proteomes" id="UP000199581"/>
    </source>
</evidence>
<keyword evidence="5 7" id="KW-0472">Membrane</keyword>
<dbReference type="RefSeq" id="WP_092192235.1">
    <property type="nucleotide sequence ID" value="NZ_FOTO01000006.1"/>
</dbReference>
<proteinExistence type="inferred from homology"/>
<evidence type="ECO:0000313" key="9">
    <source>
        <dbReference type="EMBL" id="SFL79250.1"/>
    </source>
</evidence>
<dbReference type="Pfam" id="PF02687">
    <property type="entry name" value="FtsX"/>
    <property type="match status" value="1"/>
</dbReference>
<dbReference type="PANTHER" id="PTHR30572">
    <property type="entry name" value="MEMBRANE COMPONENT OF TRANSPORTER-RELATED"/>
    <property type="match status" value="1"/>
</dbReference>
<evidence type="ECO:0000256" key="6">
    <source>
        <dbReference type="ARBA" id="ARBA00038076"/>
    </source>
</evidence>
<dbReference type="EMBL" id="FOTO01000006">
    <property type="protein sequence ID" value="SFL79250.1"/>
    <property type="molecule type" value="Genomic_DNA"/>
</dbReference>
<reference evidence="9 10" key="1">
    <citation type="submission" date="2016-10" db="EMBL/GenBank/DDBJ databases">
        <authorList>
            <person name="Varghese N."/>
            <person name="Submissions S."/>
        </authorList>
    </citation>
    <scope>NUCLEOTIDE SEQUENCE [LARGE SCALE GENOMIC DNA]</scope>
    <source>
        <strain evidence="9 10">DSM 1741</strain>
    </source>
</reference>
<evidence type="ECO:0000256" key="5">
    <source>
        <dbReference type="ARBA" id="ARBA00023136"/>
    </source>
</evidence>
<feature type="transmembrane region" description="Helical" evidence="7">
    <location>
        <begin position="40"/>
        <end position="63"/>
    </location>
</feature>
<organism evidence="9 10">
    <name type="scientific">Desulfomicrobium norvegicum (strain DSM 1741 / NCIMB 8310)</name>
    <name type="common">Desulfovibrio baculatus (strain Norway 4)</name>
    <name type="synonym">Desulfovibrio desulfuricans (strain Norway 4)</name>
    <dbReference type="NCBI Taxonomy" id="52561"/>
    <lineage>
        <taxon>Bacteria</taxon>
        <taxon>Pseudomonadati</taxon>
        <taxon>Thermodesulfobacteriota</taxon>
        <taxon>Desulfovibrionia</taxon>
        <taxon>Desulfovibrionales</taxon>
        <taxon>Desulfomicrobiaceae</taxon>
        <taxon>Desulfomicrobium</taxon>
    </lineage>
</organism>
<evidence type="ECO:0000259" key="8">
    <source>
        <dbReference type="Pfam" id="PF02687"/>
    </source>
</evidence>
<evidence type="ECO:0000256" key="2">
    <source>
        <dbReference type="ARBA" id="ARBA00022475"/>
    </source>
</evidence>
<dbReference type="PANTHER" id="PTHR30572:SF4">
    <property type="entry name" value="ABC TRANSPORTER PERMEASE YTRF"/>
    <property type="match status" value="1"/>
</dbReference>